<protein>
    <recommendedName>
        <fullName evidence="2">K Homology domain-containing protein</fullName>
    </recommendedName>
</protein>
<proteinExistence type="predicted"/>
<dbReference type="EMBL" id="KV454208">
    <property type="protein sequence ID" value="ODQ62787.1"/>
    <property type="molecule type" value="Genomic_DNA"/>
</dbReference>
<dbReference type="RefSeq" id="XP_019041994.1">
    <property type="nucleotide sequence ID" value="XM_019186168.1"/>
</dbReference>
<dbReference type="InterPro" id="IPR036612">
    <property type="entry name" value="KH_dom_type_1_sf"/>
</dbReference>
<keyword evidence="4" id="KW-1185">Reference proteome</keyword>
<keyword evidence="1" id="KW-0694">RNA-binding</keyword>
<dbReference type="InterPro" id="IPR004087">
    <property type="entry name" value="KH_dom"/>
</dbReference>
<dbReference type="PROSITE" id="PS50084">
    <property type="entry name" value="KH_TYPE_1"/>
    <property type="match status" value="1"/>
</dbReference>
<gene>
    <name evidence="3" type="ORF">WICANDRAFT_88594</name>
</gene>
<sequence length="166" mass="18592">MSSLAILLENVAGISKQQLLKDFPPEQIPVIGLQNGEFIRSETNQRLLDRSKQSLAKYLSQDYKGERPQQVDPKIHTQKQIEEAIKESQKKSKTLETLKHAIDVPVDFISSIIGKNGLKITEIRSKSNSNVIIDDQIKNNLYKVVTITGLPESNLIALQYIAGLIV</sequence>
<dbReference type="STRING" id="683960.A0A1E3PD28"/>
<evidence type="ECO:0000256" key="1">
    <source>
        <dbReference type="PROSITE-ProRule" id="PRU00117"/>
    </source>
</evidence>
<dbReference type="SUPFAM" id="SSF54791">
    <property type="entry name" value="Eukaryotic type KH-domain (KH-domain type I)"/>
    <property type="match status" value="1"/>
</dbReference>
<dbReference type="GO" id="GO:0003723">
    <property type="term" value="F:RNA binding"/>
    <property type="evidence" value="ECO:0007669"/>
    <property type="project" value="UniProtKB-UniRule"/>
</dbReference>
<dbReference type="SMART" id="SM00322">
    <property type="entry name" value="KH"/>
    <property type="match status" value="1"/>
</dbReference>
<evidence type="ECO:0000313" key="3">
    <source>
        <dbReference type="EMBL" id="ODQ62787.1"/>
    </source>
</evidence>
<reference evidence="3 4" key="1">
    <citation type="journal article" date="2016" name="Proc. Natl. Acad. Sci. U.S.A.">
        <title>Comparative genomics of biotechnologically important yeasts.</title>
        <authorList>
            <person name="Riley R."/>
            <person name="Haridas S."/>
            <person name="Wolfe K.H."/>
            <person name="Lopes M.R."/>
            <person name="Hittinger C.T."/>
            <person name="Goeker M."/>
            <person name="Salamov A.A."/>
            <person name="Wisecaver J.H."/>
            <person name="Long T.M."/>
            <person name="Calvey C.H."/>
            <person name="Aerts A.L."/>
            <person name="Barry K.W."/>
            <person name="Choi C."/>
            <person name="Clum A."/>
            <person name="Coughlan A.Y."/>
            <person name="Deshpande S."/>
            <person name="Douglass A.P."/>
            <person name="Hanson S.J."/>
            <person name="Klenk H.-P."/>
            <person name="LaButti K.M."/>
            <person name="Lapidus A."/>
            <person name="Lindquist E.A."/>
            <person name="Lipzen A.M."/>
            <person name="Meier-Kolthoff J.P."/>
            <person name="Ohm R.A."/>
            <person name="Otillar R.P."/>
            <person name="Pangilinan J.L."/>
            <person name="Peng Y."/>
            <person name="Rokas A."/>
            <person name="Rosa C.A."/>
            <person name="Scheuner C."/>
            <person name="Sibirny A.A."/>
            <person name="Slot J.C."/>
            <person name="Stielow J.B."/>
            <person name="Sun H."/>
            <person name="Kurtzman C.P."/>
            <person name="Blackwell M."/>
            <person name="Grigoriev I.V."/>
            <person name="Jeffries T.W."/>
        </authorList>
    </citation>
    <scope>NUCLEOTIDE SEQUENCE [LARGE SCALE GENOMIC DNA]</scope>
    <source>
        <strain evidence="4">ATCC 58044 / CBS 1984 / NCYC 433 / NRRL Y-366-8</strain>
    </source>
</reference>
<evidence type="ECO:0000259" key="2">
    <source>
        <dbReference type="SMART" id="SM00322"/>
    </source>
</evidence>
<name>A0A1E3PD28_WICAA</name>
<evidence type="ECO:0000313" key="4">
    <source>
        <dbReference type="Proteomes" id="UP000094112"/>
    </source>
</evidence>
<dbReference type="InterPro" id="IPR004088">
    <property type="entry name" value="KH_dom_type_1"/>
</dbReference>
<dbReference type="Gene3D" id="3.30.1370.10">
    <property type="entry name" value="K Homology domain, type 1"/>
    <property type="match status" value="1"/>
</dbReference>
<feature type="domain" description="K Homology" evidence="2">
    <location>
        <begin position="96"/>
        <end position="166"/>
    </location>
</feature>
<dbReference type="OrthoDB" id="1937934at2759"/>
<dbReference type="Proteomes" id="UP000094112">
    <property type="component" value="Unassembled WGS sequence"/>
</dbReference>
<dbReference type="GeneID" id="30203414"/>
<organism evidence="3 4">
    <name type="scientific">Wickerhamomyces anomalus (strain ATCC 58044 / CBS 1984 / NCYC 433 / NRRL Y-366-8)</name>
    <name type="common">Yeast</name>
    <name type="synonym">Hansenula anomala</name>
    <dbReference type="NCBI Taxonomy" id="683960"/>
    <lineage>
        <taxon>Eukaryota</taxon>
        <taxon>Fungi</taxon>
        <taxon>Dikarya</taxon>
        <taxon>Ascomycota</taxon>
        <taxon>Saccharomycotina</taxon>
        <taxon>Saccharomycetes</taxon>
        <taxon>Phaffomycetales</taxon>
        <taxon>Wickerhamomycetaceae</taxon>
        <taxon>Wickerhamomyces</taxon>
    </lineage>
</organism>
<accession>A0A1E3PD28</accession>
<dbReference type="Pfam" id="PF00013">
    <property type="entry name" value="KH_1"/>
    <property type="match status" value="1"/>
</dbReference>
<dbReference type="AlphaFoldDB" id="A0A1E3PD28"/>